<protein>
    <recommendedName>
        <fullName evidence="3">Sema domain-containing protein</fullName>
    </recommendedName>
</protein>
<name>A0A0L8H1G8_OCTBM</name>
<accession>A0A0L8H1G8</accession>
<dbReference type="EMBL" id="KQ419584">
    <property type="protein sequence ID" value="KOF83042.1"/>
    <property type="molecule type" value="Genomic_DNA"/>
</dbReference>
<reference evidence="2" key="1">
    <citation type="submission" date="2015-07" db="EMBL/GenBank/DDBJ databases">
        <title>MeaNS - Measles Nucleotide Surveillance Program.</title>
        <authorList>
            <person name="Tran T."/>
            <person name="Druce J."/>
        </authorList>
    </citation>
    <scope>NUCLEOTIDE SEQUENCE</scope>
    <source>
        <strain evidence="2">UCB-OBI-ISO-001</strain>
        <tissue evidence="2">Gonad</tissue>
    </source>
</reference>
<sequence>MTYKTAIFSLLLVTSPSIIISQPHFYLDFTLHSTKKAVVLGSTDQKVRILEDRS</sequence>
<dbReference type="AlphaFoldDB" id="A0A0L8H1G8"/>
<gene>
    <name evidence="2" type="ORF">OCBIM_22024471mg</name>
</gene>
<organism evidence="2">
    <name type="scientific">Octopus bimaculoides</name>
    <name type="common">California two-spotted octopus</name>
    <dbReference type="NCBI Taxonomy" id="37653"/>
    <lineage>
        <taxon>Eukaryota</taxon>
        <taxon>Metazoa</taxon>
        <taxon>Spiralia</taxon>
        <taxon>Lophotrochozoa</taxon>
        <taxon>Mollusca</taxon>
        <taxon>Cephalopoda</taxon>
        <taxon>Coleoidea</taxon>
        <taxon>Octopodiformes</taxon>
        <taxon>Octopoda</taxon>
        <taxon>Incirrata</taxon>
        <taxon>Octopodidae</taxon>
        <taxon>Octopus</taxon>
    </lineage>
</organism>
<evidence type="ECO:0000256" key="1">
    <source>
        <dbReference type="SAM" id="SignalP"/>
    </source>
</evidence>
<feature type="chain" id="PRO_5005583458" description="Sema domain-containing protein" evidence="1">
    <location>
        <begin position="22"/>
        <end position="54"/>
    </location>
</feature>
<keyword evidence="1" id="KW-0732">Signal</keyword>
<feature type="signal peptide" evidence="1">
    <location>
        <begin position="1"/>
        <end position="21"/>
    </location>
</feature>
<proteinExistence type="predicted"/>
<evidence type="ECO:0008006" key="3">
    <source>
        <dbReference type="Google" id="ProtNLM"/>
    </source>
</evidence>
<evidence type="ECO:0000313" key="2">
    <source>
        <dbReference type="EMBL" id="KOF83042.1"/>
    </source>
</evidence>